<dbReference type="EMBL" id="JANLCJ010000355">
    <property type="protein sequence ID" value="MCS5737033.1"/>
    <property type="molecule type" value="Genomic_DNA"/>
</dbReference>
<dbReference type="RefSeq" id="WP_259543324.1">
    <property type="nucleotide sequence ID" value="NZ_JANLCJ010000355.1"/>
</dbReference>
<keyword evidence="1" id="KW-0812">Transmembrane</keyword>
<evidence type="ECO:0000313" key="2">
    <source>
        <dbReference type="EMBL" id="MCS5737033.1"/>
    </source>
</evidence>
<dbReference type="Proteomes" id="UP001165586">
    <property type="component" value="Unassembled WGS sequence"/>
</dbReference>
<organism evidence="2 3">
    <name type="scientific">Herbiconiux daphne</name>
    <dbReference type="NCBI Taxonomy" id="2970914"/>
    <lineage>
        <taxon>Bacteria</taxon>
        <taxon>Bacillati</taxon>
        <taxon>Actinomycetota</taxon>
        <taxon>Actinomycetes</taxon>
        <taxon>Micrococcales</taxon>
        <taxon>Microbacteriaceae</taxon>
        <taxon>Herbiconiux</taxon>
    </lineage>
</organism>
<feature type="transmembrane region" description="Helical" evidence="1">
    <location>
        <begin position="49"/>
        <end position="67"/>
    </location>
</feature>
<reference evidence="2" key="1">
    <citation type="submission" date="2022-08" db="EMBL/GenBank/DDBJ databases">
        <authorList>
            <person name="Deng Y."/>
            <person name="Han X.-F."/>
            <person name="Zhang Y.-Q."/>
        </authorList>
    </citation>
    <scope>NUCLEOTIDE SEQUENCE</scope>
    <source>
        <strain evidence="2">CPCC 203386</strain>
    </source>
</reference>
<feature type="non-terminal residue" evidence="2">
    <location>
        <position position="1"/>
    </location>
</feature>
<evidence type="ECO:0000313" key="3">
    <source>
        <dbReference type="Proteomes" id="UP001165586"/>
    </source>
</evidence>
<gene>
    <name evidence="2" type="ORF">N1032_25225</name>
</gene>
<evidence type="ECO:0000256" key="1">
    <source>
        <dbReference type="SAM" id="Phobius"/>
    </source>
</evidence>
<proteinExistence type="predicted"/>
<keyword evidence="1" id="KW-0472">Membrane</keyword>
<name>A0ABT2HAV1_9MICO</name>
<feature type="transmembrane region" description="Helical" evidence="1">
    <location>
        <begin position="6"/>
        <end position="28"/>
    </location>
</feature>
<protein>
    <submittedName>
        <fullName evidence="2">Uncharacterized protein</fullName>
    </submittedName>
</protein>
<comment type="caution">
    <text evidence="2">The sequence shown here is derived from an EMBL/GenBank/DDBJ whole genome shotgun (WGS) entry which is preliminary data.</text>
</comment>
<keyword evidence="1" id="KW-1133">Transmembrane helix</keyword>
<keyword evidence="3" id="KW-1185">Reference proteome</keyword>
<sequence>IKEVVMIQTILTYVVIAIAILQLVMGTISGRKMGNAIDQATVNKHGFNMINNAITFGACLMIIKFFLMA</sequence>
<accession>A0ABT2HAV1</accession>